<organism evidence="1">
    <name type="scientific">marine sediment metagenome</name>
    <dbReference type="NCBI Taxonomy" id="412755"/>
    <lineage>
        <taxon>unclassified sequences</taxon>
        <taxon>metagenomes</taxon>
        <taxon>ecological metagenomes</taxon>
    </lineage>
</organism>
<feature type="non-terminal residue" evidence="1">
    <location>
        <position position="1"/>
    </location>
</feature>
<dbReference type="AlphaFoldDB" id="A0A0F9H4D1"/>
<gene>
    <name evidence="1" type="ORF">LCGC14_1749570</name>
</gene>
<name>A0A0F9H4D1_9ZZZZ</name>
<dbReference type="EMBL" id="LAZR01016119">
    <property type="protein sequence ID" value="KKM05889.1"/>
    <property type="molecule type" value="Genomic_DNA"/>
</dbReference>
<reference evidence="1" key="1">
    <citation type="journal article" date="2015" name="Nature">
        <title>Complex archaea that bridge the gap between prokaryotes and eukaryotes.</title>
        <authorList>
            <person name="Spang A."/>
            <person name="Saw J.H."/>
            <person name="Jorgensen S.L."/>
            <person name="Zaremba-Niedzwiedzka K."/>
            <person name="Martijn J."/>
            <person name="Lind A.E."/>
            <person name="van Eijk R."/>
            <person name="Schleper C."/>
            <person name="Guy L."/>
            <person name="Ettema T.J."/>
        </authorList>
    </citation>
    <scope>NUCLEOTIDE SEQUENCE</scope>
</reference>
<evidence type="ECO:0000313" key="1">
    <source>
        <dbReference type="EMBL" id="KKM05889.1"/>
    </source>
</evidence>
<protein>
    <submittedName>
        <fullName evidence="1">Uncharacterized protein</fullName>
    </submittedName>
</protein>
<sequence length="77" mass="8711">TIEGVLIKDSDITIPTANYVYFNVGQTTRMYDDGGVLNVTLIIDGIDNETNSSGINNSYYIFIVHILMKYEKINFKL</sequence>
<accession>A0A0F9H4D1</accession>
<comment type="caution">
    <text evidence="1">The sequence shown here is derived from an EMBL/GenBank/DDBJ whole genome shotgun (WGS) entry which is preliminary data.</text>
</comment>
<proteinExistence type="predicted"/>